<dbReference type="InterPro" id="IPR002464">
    <property type="entry name" value="DNA/RNA_helicase_DEAH_CS"/>
</dbReference>
<comment type="similarity">
    <text evidence="3">Belongs to the helicase family. RAD3/XPD subfamily.</text>
</comment>
<dbReference type="GO" id="GO:0046872">
    <property type="term" value="F:metal ion binding"/>
    <property type="evidence" value="ECO:0007669"/>
    <property type="project" value="UniProtKB-KW"/>
</dbReference>
<dbReference type="RefSeq" id="XP_020896964.1">
    <property type="nucleotide sequence ID" value="XM_021041305.2"/>
</dbReference>
<accession>A0A913X0G6</accession>
<dbReference type="SMART" id="SM00491">
    <property type="entry name" value="HELICc2"/>
    <property type="match status" value="1"/>
</dbReference>
<dbReference type="Pfam" id="PF06777">
    <property type="entry name" value="HBB"/>
    <property type="match status" value="1"/>
</dbReference>
<evidence type="ECO:0000256" key="11">
    <source>
        <dbReference type="ARBA" id="ARBA00022840"/>
    </source>
</evidence>
<dbReference type="InterPro" id="IPR027417">
    <property type="entry name" value="P-loop_NTPase"/>
</dbReference>
<dbReference type="InterPro" id="IPR010643">
    <property type="entry name" value="HBB"/>
</dbReference>
<dbReference type="PRINTS" id="PR00852">
    <property type="entry name" value="XRODRMPGMNTD"/>
</dbReference>
<evidence type="ECO:0000256" key="9">
    <source>
        <dbReference type="ARBA" id="ARBA00022801"/>
    </source>
</evidence>
<keyword evidence="12" id="KW-0408">Iron</keyword>
<dbReference type="GO" id="GO:0006289">
    <property type="term" value="P:nucleotide-excision repair"/>
    <property type="evidence" value="ECO:0007669"/>
    <property type="project" value="InterPro"/>
</dbReference>
<keyword evidence="10" id="KW-0347">Helicase</keyword>
<dbReference type="InterPro" id="IPR045028">
    <property type="entry name" value="DinG/Rad3-like"/>
</dbReference>
<protein>
    <recommendedName>
        <fullName evidence="4">General transcription and DNA repair factor IIH helicase subunit XPD</fullName>
        <ecNumber evidence="18">5.6.2.3</ecNumber>
    </recommendedName>
    <alternativeName>
        <fullName evidence="21">CXPD</fullName>
    </alternativeName>
    <alternativeName>
        <fullName evidence="22">DNA 5'-3' helicase XPD</fullName>
    </alternativeName>
    <alternativeName>
        <fullName evidence="20">DNA excision repair protein ERCC-2</fullName>
    </alternativeName>
    <alternativeName>
        <fullName evidence="23">DNA repair protein complementing XP-D cells</fullName>
    </alternativeName>
    <alternativeName>
        <fullName evidence="24">Xeroderma pigmentosum group D-complementing protein</fullName>
    </alternativeName>
</protein>
<dbReference type="GO" id="GO:0006366">
    <property type="term" value="P:transcription by RNA polymerase II"/>
    <property type="evidence" value="ECO:0007669"/>
    <property type="project" value="TreeGrafter"/>
</dbReference>
<dbReference type="GeneID" id="110235807"/>
<evidence type="ECO:0000256" key="12">
    <source>
        <dbReference type="ARBA" id="ARBA00023004"/>
    </source>
</evidence>
<evidence type="ECO:0000256" key="13">
    <source>
        <dbReference type="ARBA" id="ARBA00023014"/>
    </source>
</evidence>
<dbReference type="OrthoDB" id="272481at2759"/>
<dbReference type="Gene3D" id="3.40.50.300">
    <property type="entry name" value="P-loop containing nucleotide triphosphate hydrolases"/>
    <property type="match status" value="2"/>
</dbReference>
<keyword evidence="5" id="KW-0004">4Fe-4S</keyword>
<dbReference type="GO" id="GO:0035315">
    <property type="term" value="P:hair cell differentiation"/>
    <property type="evidence" value="ECO:0007669"/>
    <property type="project" value="UniProtKB-ARBA"/>
</dbReference>
<dbReference type="GO" id="GO:0051539">
    <property type="term" value="F:4 iron, 4 sulfur cluster binding"/>
    <property type="evidence" value="ECO:0007669"/>
    <property type="project" value="UniProtKB-KW"/>
</dbReference>
<keyword evidence="13" id="KW-0411">Iron-sulfur</keyword>
<feature type="domain" description="Helicase ATP-binding" evidence="25">
    <location>
        <begin position="7"/>
        <end position="285"/>
    </location>
</feature>
<reference evidence="26" key="1">
    <citation type="submission" date="2022-11" db="UniProtKB">
        <authorList>
            <consortium name="EnsemblMetazoa"/>
        </authorList>
    </citation>
    <scope>IDENTIFICATION</scope>
</reference>
<keyword evidence="16" id="KW-0413">Isomerase</keyword>
<evidence type="ECO:0000256" key="20">
    <source>
        <dbReference type="ARBA" id="ARBA00078828"/>
    </source>
</evidence>
<evidence type="ECO:0000313" key="26">
    <source>
        <dbReference type="EnsemblMetazoa" id="XP_020896964.1"/>
    </source>
</evidence>
<organism evidence="26 27">
    <name type="scientific">Exaiptasia diaphana</name>
    <name type="common">Tropical sea anemone</name>
    <name type="synonym">Aiptasia pulchella</name>
    <dbReference type="NCBI Taxonomy" id="2652724"/>
    <lineage>
        <taxon>Eukaryota</taxon>
        <taxon>Metazoa</taxon>
        <taxon>Cnidaria</taxon>
        <taxon>Anthozoa</taxon>
        <taxon>Hexacorallia</taxon>
        <taxon>Actiniaria</taxon>
        <taxon>Aiptasiidae</taxon>
        <taxon>Exaiptasia</taxon>
    </lineage>
</organism>
<evidence type="ECO:0000256" key="1">
    <source>
        <dbReference type="ARBA" id="ARBA00001966"/>
    </source>
</evidence>
<dbReference type="Pfam" id="PF13307">
    <property type="entry name" value="Helicase_C_2"/>
    <property type="match status" value="1"/>
</dbReference>
<comment type="catalytic activity">
    <reaction evidence="19">
        <text>ATP + H2O = ADP + phosphate + H(+)</text>
        <dbReference type="Rhea" id="RHEA:13065"/>
        <dbReference type="ChEBI" id="CHEBI:15377"/>
        <dbReference type="ChEBI" id="CHEBI:15378"/>
        <dbReference type="ChEBI" id="CHEBI:30616"/>
        <dbReference type="ChEBI" id="CHEBI:43474"/>
        <dbReference type="ChEBI" id="CHEBI:456216"/>
        <dbReference type="EC" id="5.6.2.3"/>
    </reaction>
</comment>
<dbReference type="EnsemblMetazoa" id="XM_021041305.2">
    <property type="protein sequence ID" value="XP_020896964.1"/>
    <property type="gene ID" value="LOC110235807"/>
</dbReference>
<keyword evidence="9" id="KW-0378">Hydrolase</keyword>
<dbReference type="CDD" id="cd18788">
    <property type="entry name" value="SF2_C_XPD"/>
    <property type="match status" value="1"/>
</dbReference>
<dbReference type="AlphaFoldDB" id="A0A913X0G6"/>
<dbReference type="InterPro" id="IPR014013">
    <property type="entry name" value="Helic_SF1/SF2_ATP-bd_DinG/Rad3"/>
</dbReference>
<dbReference type="GO" id="GO:0016818">
    <property type="term" value="F:hydrolase activity, acting on acid anhydrides, in phosphorus-containing anhydrides"/>
    <property type="evidence" value="ECO:0007669"/>
    <property type="project" value="InterPro"/>
</dbReference>
<evidence type="ECO:0000256" key="10">
    <source>
        <dbReference type="ARBA" id="ARBA00022806"/>
    </source>
</evidence>
<dbReference type="GO" id="GO:0043139">
    <property type="term" value="F:5'-3' DNA helicase activity"/>
    <property type="evidence" value="ECO:0007669"/>
    <property type="project" value="UniProtKB-EC"/>
</dbReference>
<evidence type="ECO:0000259" key="25">
    <source>
        <dbReference type="PROSITE" id="PS51193"/>
    </source>
</evidence>
<proteinExistence type="inferred from homology"/>
<dbReference type="KEGG" id="epa:110235807"/>
<dbReference type="SMART" id="SM00488">
    <property type="entry name" value="DEXDc2"/>
    <property type="match status" value="1"/>
</dbReference>
<evidence type="ECO:0000256" key="23">
    <source>
        <dbReference type="ARBA" id="ARBA00081188"/>
    </source>
</evidence>
<evidence type="ECO:0000256" key="2">
    <source>
        <dbReference type="ARBA" id="ARBA00004123"/>
    </source>
</evidence>
<dbReference type="OMA" id="WQTMGIL"/>
<keyword evidence="11" id="KW-0067">ATP-binding</keyword>
<keyword evidence="27" id="KW-1185">Reference proteome</keyword>
<evidence type="ECO:0000256" key="17">
    <source>
        <dbReference type="ARBA" id="ARBA00023242"/>
    </source>
</evidence>
<keyword evidence="17" id="KW-0539">Nucleus</keyword>
<dbReference type="Pfam" id="PF06733">
    <property type="entry name" value="DEAD_2"/>
    <property type="match status" value="1"/>
</dbReference>
<evidence type="ECO:0000256" key="19">
    <source>
        <dbReference type="ARBA" id="ARBA00048954"/>
    </source>
</evidence>
<evidence type="ECO:0000256" key="22">
    <source>
        <dbReference type="ARBA" id="ARBA00081072"/>
    </source>
</evidence>
<dbReference type="GO" id="GO:0005634">
    <property type="term" value="C:nucleus"/>
    <property type="evidence" value="ECO:0007669"/>
    <property type="project" value="UniProtKB-SubCell"/>
</dbReference>
<evidence type="ECO:0000256" key="14">
    <source>
        <dbReference type="ARBA" id="ARBA00023125"/>
    </source>
</evidence>
<evidence type="ECO:0000256" key="15">
    <source>
        <dbReference type="ARBA" id="ARBA00023204"/>
    </source>
</evidence>
<name>A0A913X0G6_EXADI</name>
<dbReference type="FunFam" id="3.40.50.300:FF:000128">
    <property type="entry name" value="Putative DNA repair helicase RAD3"/>
    <property type="match status" value="1"/>
</dbReference>
<dbReference type="FunFam" id="3.40.50.300:FF:000135">
    <property type="entry name" value="DNA repair helicase RAD3, putative"/>
    <property type="match status" value="1"/>
</dbReference>
<dbReference type="PROSITE" id="PS00690">
    <property type="entry name" value="DEAH_ATP_HELICASE"/>
    <property type="match status" value="1"/>
</dbReference>
<comment type="subcellular location">
    <subcellularLocation>
        <location evidence="2">Nucleus</location>
    </subcellularLocation>
</comment>
<sequence>MKLNIDGLLVYFPYDYIYPEQYSYMHELKRTLDAKGHCLLEMPSGTGKTVSLLSLIVAYLIAKPLELTKLIYCSRTVPEIEKVLEELKVLVEYYEKETGQRPKILGLALSSRKNLCINPTVIEEREGKKVDGKCLNLTASFVRARHKENPSVPVCAYYENFDSFGREEKIPAGIYNLDDLRVFGEKKKWCPYFVARYAIYHANIVVYSYHYLLDPKIADLVSKELDKTSVVVFDEAHNIDNVCIDSMSVSITRRTLDKSHSNVESLAGVIRNIKETDAQKLREEYNRLVEGLRQASEARDTDIVLANPVLPDEVLEEAVPGNIRKAEHFVGFMRRFIEYLKTRLRIQHVVQESPQSFLQHIYQQVCIERKPLRFCAERLSSLLHTLEIPGAQDYGPLTLIANFATLVSTYNKGFNLIIEPFDDRTPTIPNPILRFSCMDASVAIKPVFDRFQSVVITSGTLSPIDMYPKILDFRPVTMSTFTMTLARTCLCPMIVSRGSDQVAMTTKFETREDIAVIRNYGNLLAEMSAVVPDGIVCFFTSYQYMEAVVSTWHDQGIISNIQKNKLLFIETTDAAETSLALFNYQKACENGRGAILLSVARGKVSEGIDFDHHFGRAVIMFGIPYVYTQSRILKARLEYLRDQFNIRENDFLTFDAMRHAAQCLPHLKSKEKRTRYRAIKKIDKKKLISNQNHFKLHLKDWIIFQRFSKIDKRGKLPKWIQEYLKDSLCNLSIDEGVQISKRFLRQMAQPFDREDQLGLSLLTVEQVQSEEFQKRIIQSAMA</sequence>
<keyword evidence="8" id="KW-0227">DNA damage</keyword>
<dbReference type="GO" id="GO:0045951">
    <property type="term" value="P:positive regulation of mitotic recombination"/>
    <property type="evidence" value="ECO:0007669"/>
    <property type="project" value="TreeGrafter"/>
</dbReference>
<evidence type="ECO:0000256" key="4">
    <source>
        <dbReference type="ARBA" id="ARBA00014344"/>
    </source>
</evidence>
<dbReference type="SUPFAM" id="SSF52540">
    <property type="entry name" value="P-loop containing nucleoside triphosphate hydrolases"/>
    <property type="match status" value="1"/>
</dbReference>
<evidence type="ECO:0000256" key="16">
    <source>
        <dbReference type="ARBA" id="ARBA00023235"/>
    </source>
</evidence>
<keyword evidence="14" id="KW-0238">DNA-binding</keyword>
<evidence type="ECO:0000256" key="8">
    <source>
        <dbReference type="ARBA" id="ARBA00022763"/>
    </source>
</evidence>
<dbReference type="InterPro" id="IPR001945">
    <property type="entry name" value="RAD3/XPD"/>
</dbReference>
<comment type="cofactor">
    <cofactor evidence="1">
        <name>[4Fe-4S] cluster</name>
        <dbReference type="ChEBI" id="CHEBI:49883"/>
    </cofactor>
</comment>
<evidence type="ECO:0000256" key="3">
    <source>
        <dbReference type="ARBA" id="ARBA00009146"/>
    </source>
</evidence>
<dbReference type="InterPro" id="IPR006555">
    <property type="entry name" value="ATP-dep_Helicase_C"/>
</dbReference>
<dbReference type="GO" id="GO:0005524">
    <property type="term" value="F:ATP binding"/>
    <property type="evidence" value="ECO:0007669"/>
    <property type="project" value="UniProtKB-KW"/>
</dbReference>
<dbReference type="Proteomes" id="UP000887567">
    <property type="component" value="Unplaced"/>
</dbReference>
<evidence type="ECO:0000313" key="27">
    <source>
        <dbReference type="Proteomes" id="UP000887567"/>
    </source>
</evidence>
<keyword evidence="6" id="KW-0479">Metal-binding</keyword>
<dbReference type="InterPro" id="IPR013020">
    <property type="entry name" value="Rad3/Chl1-like"/>
</dbReference>
<dbReference type="EC" id="5.6.2.3" evidence="18"/>
<evidence type="ECO:0000256" key="24">
    <source>
        <dbReference type="ARBA" id="ARBA00082576"/>
    </source>
</evidence>
<dbReference type="FunFam" id="3.40.50.300:FF:000381">
    <property type="entry name" value="TFIIH basal transcription factor complex helicase subunit"/>
    <property type="match status" value="1"/>
</dbReference>
<keyword evidence="15" id="KW-0234">DNA repair</keyword>
<evidence type="ECO:0000256" key="6">
    <source>
        <dbReference type="ARBA" id="ARBA00022723"/>
    </source>
</evidence>
<evidence type="ECO:0000256" key="7">
    <source>
        <dbReference type="ARBA" id="ARBA00022741"/>
    </source>
</evidence>
<dbReference type="InterPro" id="IPR006554">
    <property type="entry name" value="Helicase-like_DEXD_c2"/>
</dbReference>
<dbReference type="PANTHER" id="PTHR11472:SF1">
    <property type="entry name" value="GENERAL TRANSCRIPTION AND DNA REPAIR FACTOR IIH HELICASE SUBUNIT XPD"/>
    <property type="match status" value="1"/>
</dbReference>
<dbReference type="PROSITE" id="PS51193">
    <property type="entry name" value="HELICASE_ATP_BIND_2"/>
    <property type="match status" value="1"/>
</dbReference>
<evidence type="ECO:0000256" key="5">
    <source>
        <dbReference type="ARBA" id="ARBA00022485"/>
    </source>
</evidence>
<dbReference type="PANTHER" id="PTHR11472">
    <property type="entry name" value="DNA REPAIR DEAD HELICASE RAD3/XP-D SUBFAMILY MEMBER"/>
    <property type="match status" value="1"/>
</dbReference>
<dbReference type="GO" id="GO:0003684">
    <property type="term" value="F:damaged DNA binding"/>
    <property type="evidence" value="ECO:0007669"/>
    <property type="project" value="TreeGrafter"/>
</dbReference>
<evidence type="ECO:0000256" key="18">
    <source>
        <dbReference type="ARBA" id="ARBA00044969"/>
    </source>
</evidence>
<keyword evidence="7" id="KW-0547">Nucleotide-binding</keyword>
<dbReference type="CDD" id="cd17969">
    <property type="entry name" value="DEAHc_XPD"/>
    <property type="match status" value="1"/>
</dbReference>
<evidence type="ECO:0000256" key="21">
    <source>
        <dbReference type="ARBA" id="ARBA00079246"/>
    </source>
</evidence>
<dbReference type="NCBIfam" id="TIGR00604">
    <property type="entry name" value="rad3"/>
    <property type="match status" value="1"/>
</dbReference>
<dbReference type="InterPro" id="IPR010614">
    <property type="entry name" value="RAD3-like_helicase_DEAD"/>
</dbReference>